<gene>
    <name evidence="2" type="ORF">OQ497_04545</name>
</gene>
<keyword evidence="3" id="KW-1185">Reference proteome</keyword>
<protein>
    <submittedName>
        <fullName evidence="2">Glycosyltransferase family 61 protein</fullName>
    </submittedName>
</protein>
<dbReference type="InterPro" id="IPR049625">
    <property type="entry name" value="Glyco_transf_61_cat"/>
</dbReference>
<organism evidence="2 3">
    <name type="scientific">Acetobacter thailandicus</name>
    <dbReference type="NCBI Taxonomy" id="1502842"/>
    <lineage>
        <taxon>Bacteria</taxon>
        <taxon>Pseudomonadati</taxon>
        <taxon>Pseudomonadota</taxon>
        <taxon>Alphaproteobacteria</taxon>
        <taxon>Acetobacterales</taxon>
        <taxon>Acetobacteraceae</taxon>
        <taxon>Acetobacter</taxon>
    </lineage>
</organism>
<name>A0ABT3QD66_9PROT</name>
<evidence type="ECO:0000259" key="1">
    <source>
        <dbReference type="Pfam" id="PF04577"/>
    </source>
</evidence>
<reference evidence="2 3" key="1">
    <citation type="submission" date="2022-11" db="EMBL/GenBank/DDBJ databases">
        <title>Genome sequencing of Acetobacter type strain.</title>
        <authorList>
            <person name="Heo J."/>
            <person name="Lee D."/>
            <person name="Han B.-H."/>
            <person name="Hong S.-B."/>
            <person name="Kwon S.-W."/>
        </authorList>
    </citation>
    <scope>NUCLEOTIDE SEQUENCE [LARGE SCALE GENOMIC DNA]</scope>
    <source>
        <strain evidence="2 3">KACC 21253</strain>
    </source>
</reference>
<proteinExistence type="predicted"/>
<evidence type="ECO:0000313" key="2">
    <source>
        <dbReference type="EMBL" id="MCX2563233.1"/>
    </source>
</evidence>
<dbReference type="Proteomes" id="UP001301152">
    <property type="component" value="Unassembled WGS sequence"/>
</dbReference>
<evidence type="ECO:0000313" key="3">
    <source>
        <dbReference type="Proteomes" id="UP001301152"/>
    </source>
</evidence>
<accession>A0ABT3QD66</accession>
<feature type="domain" description="Glycosyltransferase 61 catalytic" evidence="1">
    <location>
        <begin position="143"/>
        <end position="324"/>
    </location>
</feature>
<dbReference type="RefSeq" id="WP_158092817.1">
    <property type="nucleotide sequence ID" value="NZ_JAERKY010000002.1"/>
</dbReference>
<comment type="caution">
    <text evidence="2">The sequence shown here is derived from an EMBL/GenBank/DDBJ whole genome shotgun (WGS) entry which is preliminary data.</text>
</comment>
<dbReference type="Pfam" id="PF04577">
    <property type="entry name" value="Glyco_transf_61"/>
    <property type="match status" value="1"/>
</dbReference>
<sequence length="373" mass="42432">MPSIQSDPFHIKNTISSFHAARKTDLMKAGHTKLIPPAEAYPSQNMDDFRCGLSFYGARLVGDSEYISIRQTVLRLLTVENGRFVIGHGLDGMIIDNQDRVMSEPSCFCNHGLYNVSKRLPDLPYHELNDDVFLSFDGAARNYYHWLLYAVSKMQIAKRILPDFVKFIIPDAIKSFATRNPAFSQEVFNSSLAVAGLSDRVTPLEDGIYRARRIHYLWHSPTMPELYLNMEAPHRLFDLFDVPHNPELPERFYVGRAMDGSGRITPDEQALIDPILEQEGYTKVFLEGMDFRTQVALFRQATSIIAPHGAGLANLVFSRKGTKLLELNRRLDNQNHLRNCFYLIAANRGIHYKFYNMGGSPITAERFLSALHA</sequence>
<dbReference type="EMBL" id="JAPIUZ010000001">
    <property type="protein sequence ID" value="MCX2563233.1"/>
    <property type="molecule type" value="Genomic_DNA"/>
</dbReference>